<dbReference type="WBParaSite" id="RSKR_0000247100.1">
    <property type="protein sequence ID" value="RSKR_0000247100.1"/>
    <property type="gene ID" value="RSKR_0000247100"/>
</dbReference>
<dbReference type="Proteomes" id="UP000095286">
    <property type="component" value="Unplaced"/>
</dbReference>
<organism evidence="1 2">
    <name type="scientific">Rhabditophanes sp. KR3021</name>
    <dbReference type="NCBI Taxonomy" id="114890"/>
    <lineage>
        <taxon>Eukaryota</taxon>
        <taxon>Metazoa</taxon>
        <taxon>Ecdysozoa</taxon>
        <taxon>Nematoda</taxon>
        <taxon>Chromadorea</taxon>
        <taxon>Rhabditida</taxon>
        <taxon>Tylenchina</taxon>
        <taxon>Panagrolaimomorpha</taxon>
        <taxon>Strongyloidoidea</taxon>
        <taxon>Alloionematidae</taxon>
        <taxon>Rhabditophanes</taxon>
    </lineage>
</organism>
<sequence>MPDNLVKCGTPNAGSANPGQKRQSNERGGPPPKKSINQQVVEKDTVAIKILIPLSAVGAIIGKGGETMRNIKNESGCKVHMSKNQEVYHGTNERICLVKGKIEACMKVMNVIIEKIKDKVDANASADMFDLKGFERGKMMKLLVPNTSAGMVIGKNGGNIKDIRDNTGANIQVYPKAGSQEAKTSAERVVTVGHETKAVLMDAVKRVLDKVSQDPLHDQPIDHKDGDNMNGSFQTLPTTNFAGGYQQNTGGTNPNMNNWNPQQQQQNPNKDTNNFPVNPQQKFNPMNGLGNMDVINFLDGLQCTLRTHGFNEAAVAEIMQAMQVLTKYNIMGLGLGLGVASIGIMRQNDQQGNMNPQNAPPQMMPQQHPGMPMGGPNQPRYDMPQNNMMPGNPMGNPPNNSNNVGSINKSHFDFRRR</sequence>
<reference evidence="2" key="1">
    <citation type="submission" date="2016-11" db="UniProtKB">
        <authorList>
            <consortium name="WormBaseParasite"/>
        </authorList>
    </citation>
    <scope>IDENTIFICATION</scope>
    <source>
        <strain evidence="2">KR3021</strain>
    </source>
</reference>
<accession>A0AC35TP03</accession>
<evidence type="ECO:0000313" key="2">
    <source>
        <dbReference type="WBParaSite" id="RSKR_0000247100.1"/>
    </source>
</evidence>
<protein>
    <submittedName>
        <fullName evidence="2">KH domain-containing protein</fullName>
    </submittedName>
</protein>
<evidence type="ECO:0000313" key="1">
    <source>
        <dbReference type="Proteomes" id="UP000095286"/>
    </source>
</evidence>
<proteinExistence type="predicted"/>
<name>A0AC35TP03_9BILA</name>